<dbReference type="EMBL" id="JAACFV010000098">
    <property type="protein sequence ID" value="KAF7505922.1"/>
    <property type="molecule type" value="Genomic_DNA"/>
</dbReference>
<sequence>MGRLEQRQILQAKINGRHLSRVAILSKPLQAVSRLAATLKGLEPWRRLREEHQSRGSEALHAKADGPEDHSCKSDLPGPAA</sequence>
<keyword evidence="3" id="KW-1185">Reference proteome</keyword>
<gene>
    <name evidence="2" type="ORF">GJ744_012457</name>
</gene>
<evidence type="ECO:0000313" key="3">
    <source>
        <dbReference type="Proteomes" id="UP000606974"/>
    </source>
</evidence>
<comment type="caution">
    <text evidence="2">The sequence shown here is derived from an EMBL/GenBank/DDBJ whole genome shotgun (WGS) entry which is preliminary data.</text>
</comment>
<dbReference type="Proteomes" id="UP000606974">
    <property type="component" value="Unassembled WGS sequence"/>
</dbReference>
<protein>
    <submittedName>
        <fullName evidence="2">Uncharacterized protein</fullName>
    </submittedName>
</protein>
<feature type="region of interest" description="Disordered" evidence="1">
    <location>
        <begin position="50"/>
        <end position="81"/>
    </location>
</feature>
<accession>A0A8H7ADS7</accession>
<reference evidence="2" key="1">
    <citation type="submission" date="2020-02" db="EMBL/GenBank/DDBJ databases">
        <authorList>
            <person name="Palmer J.M."/>
        </authorList>
    </citation>
    <scope>NUCLEOTIDE SEQUENCE</scope>
    <source>
        <strain evidence="2">EPUS1.4</strain>
        <tissue evidence="2">Thallus</tissue>
    </source>
</reference>
<proteinExistence type="predicted"/>
<evidence type="ECO:0000256" key="1">
    <source>
        <dbReference type="SAM" id="MobiDB-lite"/>
    </source>
</evidence>
<feature type="compositionally biased region" description="Basic and acidic residues" evidence="1">
    <location>
        <begin position="50"/>
        <end position="73"/>
    </location>
</feature>
<organism evidence="2 3">
    <name type="scientific">Endocarpon pusillum</name>
    <dbReference type="NCBI Taxonomy" id="364733"/>
    <lineage>
        <taxon>Eukaryota</taxon>
        <taxon>Fungi</taxon>
        <taxon>Dikarya</taxon>
        <taxon>Ascomycota</taxon>
        <taxon>Pezizomycotina</taxon>
        <taxon>Eurotiomycetes</taxon>
        <taxon>Chaetothyriomycetidae</taxon>
        <taxon>Verrucariales</taxon>
        <taxon>Verrucariaceae</taxon>
        <taxon>Endocarpon</taxon>
    </lineage>
</organism>
<name>A0A8H7ADS7_9EURO</name>
<dbReference type="AlphaFoldDB" id="A0A8H7ADS7"/>
<evidence type="ECO:0000313" key="2">
    <source>
        <dbReference type="EMBL" id="KAF7505922.1"/>
    </source>
</evidence>